<name>A0ABU5ISR2_9BACI</name>
<dbReference type="Proteomes" id="UP001290455">
    <property type="component" value="Unassembled WGS sequence"/>
</dbReference>
<dbReference type="Gene3D" id="3.30.470.20">
    <property type="entry name" value="ATP-grasp fold, B domain"/>
    <property type="match status" value="1"/>
</dbReference>
<evidence type="ECO:0000313" key="1">
    <source>
        <dbReference type="EMBL" id="MDZ5470180.1"/>
    </source>
</evidence>
<dbReference type="PANTHER" id="PTHR21621">
    <property type="entry name" value="RIBOSOMAL PROTEIN S6 MODIFICATION PROTEIN"/>
    <property type="match status" value="1"/>
</dbReference>
<keyword evidence="2" id="KW-1185">Reference proteome</keyword>
<reference evidence="1 2" key="1">
    <citation type="submission" date="2023-11" db="EMBL/GenBank/DDBJ databases">
        <title>Bacillus jintuensis, isolated from a mudflat on the Beibu Gulf coast.</title>
        <authorList>
            <person name="Li M."/>
        </authorList>
    </citation>
    <scope>NUCLEOTIDE SEQUENCE [LARGE SCALE GENOMIC DNA]</scope>
    <source>
        <strain evidence="1 2">31A1R</strain>
    </source>
</reference>
<organism evidence="1 2">
    <name type="scientific">Robertmurraya mangrovi</name>
    <dbReference type="NCBI Taxonomy" id="3098077"/>
    <lineage>
        <taxon>Bacteria</taxon>
        <taxon>Bacillati</taxon>
        <taxon>Bacillota</taxon>
        <taxon>Bacilli</taxon>
        <taxon>Bacillales</taxon>
        <taxon>Bacillaceae</taxon>
        <taxon>Robertmurraya</taxon>
    </lineage>
</organism>
<comment type="caution">
    <text evidence="1">The sequence shown here is derived from an EMBL/GenBank/DDBJ whole genome shotgun (WGS) entry which is preliminary data.</text>
</comment>
<dbReference type="RefSeq" id="WP_322444494.1">
    <property type="nucleotide sequence ID" value="NZ_JAXOFX010000001.1"/>
</dbReference>
<evidence type="ECO:0000313" key="2">
    <source>
        <dbReference type="Proteomes" id="UP001290455"/>
    </source>
</evidence>
<dbReference type="PANTHER" id="PTHR21621:SF0">
    <property type="entry name" value="BETA-CITRYLGLUTAMATE SYNTHASE B-RELATED"/>
    <property type="match status" value="1"/>
</dbReference>
<dbReference type="SUPFAM" id="SSF56059">
    <property type="entry name" value="Glutathione synthetase ATP-binding domain-like"/>
    <property type="match status" value="1"/>
</dbReference>
<gene>
    <name evidence="1" type="ORF">SM124_00325</name>
</gene>
<protein>
    <submittedName>
        <fullName evidence="1">YheC/YheD family protein</fullName>
    </submittedName>
</protein>
<sequence>MVSYLPITIVPNETFHQSETNIYISYSLAKYWKIEPLDTIQLCLGVSTISVEVKMADIEKDVLHINPVLLKNIQVPQKESRFLSQYCHKDKCIYLGPIIGLMTELEEDSVSKEPDFRSVHSFCEELHHVIASIGGLFYVFHPRDFGTESTNCYYFDDGEWVKGSFGLPDVIYNRVHSRRLEASSSFNKILEQIHHLNIPIFNAKFLSKIEVHEMLFSEEHLHPYLPDTSTFTEQTLSTFLKKYPSVFIKPIHGSQGRNIIRLDLTEDGIQVVTSSGKSKDSMTFKSADPFIKWFKPRMNKSTYLIQQTIPLLTLEDRHLDFRVLCHKNYQERWRVTSVVARVSAEEQFVSNVARGGETMKPLKPLTLLFGKEIAVQQVALIKELALETANIVSQSAPGNYGEFGIDIGVDHEGKMWIIEVNSKPSKSFEEHDVKIRPSSKAIIEYSTALAFNKRDSPPLSN</sequence>
<dbReference type="EMBL" id="JAXOFX010000001">
    <property type="protein sequence ID" value="MDZ5470180.1"/>
    <property type="molecule type" value="Genomic_DNA"/>
</dbReference>
<proteinExistence type="predicted"/>
<dbReference type="InterPro" id="IPR026838">
    <property type="entry name" value="YheC/D"/>
</dbReference>
<accession>A0ABU5ISR2</accession>
<dbReference type="Pfam" id="PF14398">
    <property type="entry name" value="ATPgrasp_YheCD"/>
    <property type="match status" value="1"/>
</dbReference>